<accession>A0A927MMK2</accession>
<evidence type="ECO:0000313" key="2">
    <source>
        <dbReference type="Proteomes" id="UP000638648"/>
    </source>
</evidence>
<dbReference type="Proteomes" id="UP000638648">
    <property type="component" value="Unassembled WGS sequence"/>
</dbReference>
<dbReference type="AlphaFoldDB" id="A0A927MMK2"/>
<comment type="caution">
    <text evidence="1">The sequence shown here is derived from an EMBL/GenBank/DDBJ whole genome shotgun (WGS) entry which is preliminary data.</text>
</comment>
<name>A0A927MMK2_9ACTN</name>
<protein>
    <submittedName>
        <fullName evidence="1">Uncharacterized protein</fullName>
    </submittedName>
</protein>
<organism evidence="1 2">
    <name type="scientific">Actinopolymorpha pittospori</name>
    <dbReference type="NCBI Taxonomy" id="648752"/>
    <lineage>
        <taxon>Bacteria</taxon>
        <taxon>Bacillati</taxon>
        <taxon>Actinomycetota</taxon>
        <taxon>Actinomycetes</taxon>
        <taxon>Propionibacteriales</taxon>
        <taxon>Actinopolymorphaceae</taxon>
        <taxon>Actinopolymorpha</taxon>
    </lineage>
</organism>
<sequence>MPVVQSLGKNALKGHANPTLTYDVYDVTAPITAGKSVASVTLPNADLLHVFAIAVAPQTPVSPVFSSFEQALDNVAITDESAPNPPGLNGGFDGGGNTFDQQALNAATGLNGAVLSNGASPGATITYSGAVLRMPDVPAGTVDNVVGSGQTIKISGTGSAVDLLAAGAGATSGTLTVTYTDGSTTSTDLSVPSWYYSGQATGSAVPVVQSLGRNKTTGPANPTNHYDVYLLSAPIPAGKTVASLTMPTNGLFHLFALTVAP</sequence>
<keyword evidence="2" id="KW-1185">Reference proteome</keyword>
<evidence type="ECO:0000313" key="1">
    <source>
        <dbReference type="EMBL" id="MBE1603441.1"/>
    </source>
</evidence>
<reference evidence="1" key="1">
    <citation type="submission" date="2020-10" db="EMBL/GenBank/DDBJ databases">
        <title>Sequencing the genomes of 1000 actinobacteria strains.</title>
        <authorList>
            <person name="Klenk H.-P."/>
        </authorList>
    </citation>
    <scope>NUCLEOTIDE SEQUENCE</scope>
    <source>
        <strain evidence="1">DSM 45354</strain>
    </source>
</reference>
<dbReference type="EMBL" id="JADBEM010000001">
    <property type="protein sequence ID" value="MBE1603441.1"/>
    <property type="molecule type" value="Genomic_DNA"/>
</dbReference>
<gene>
    <name evidence="1" type="ORF">HEB94_000289</name>
</gene>
<proteinExistence type="predicted"/>